<feature type="transmembrane region" description="Helical" evidence="2">
    <location>
        <begin position="320"/>
        <end position="349"/>
    </location>
</feature>
<dbReference type="Pfam" id="PF01554">
    <property type="entry name" value="MatE"/>
    <property type="match status" value="2"/>
</dbReference>
<reference evidence="3 4" key="1">
    <citation type="submission" date="2019-07" db="EMBL/GenBank/DDBJ databases">
        <title>Novel species isolated from glacier.</title>
        <authorList>
            <person name="Liu Q."/>
            <person name="Xin Y.-H."/>
        </authorList>
    </citation>
    <scope>NUCLEOTIDE SEQUENCE [LARGE SCALE GENOMIC DNA]</scope>
    <source>
        <strain evidence="3 4">LB1R16</strain>
    </source>
</reference>
<gene>
    <name evidence="3" type="ORF">FMM06_13850</name>
</gene>
<proteinExistence type="predicted"/>
<feature type="transmembrane region" description="Helical" evidence="2">
    <location>
        <begin position="361"/>
        <end position="382"/>
    </location>
</feature>
<feature type="transmembrane region" description="Helical" evidence="2">
    <location>
        <begin position="462"/>
        <end position="484"/>
    </location>
</feature>
<keyword evidence="1" id="KW-0813">Transport</keyword>
<feature type="transmembrane region" description="Helical" evidence="2">
    <location>
        <begin position="205"/>
        <end position="225"/>
    </location>
</feature>
<dbReference type="CDD" id="cd13131">
    <property type="entry name" value="MATE_NorM_like"/>
    <property type="match status" value="1"/>
</dbReference>
<dbReference type="InterPro" id="IPR050222">
    <property type="entry name" value="MATE_MdtK"/>
</dbReference>
<feature type="transmembrane region" description="Helical" evidence="2">
    <location>
        <begin position="293"/>
        <end position="314"/>
    </location>
</feature>
<keyword evidence="2" id="KW-0472">Membrane</keyword>
<sequence>MQGSPDRYRADVGGAGAIGQGGHPQAFLSVPLPLHRAAARRTPTVTAATHAQIRLSALLGLAGPVVASRLGIMAMGLVDTIVVGRYSATELGYHALGWAPTMVVLTTSIGLLSGVQVLTSQAIGAGRASETGAVLRRGLTYAFWLGIAAGLLLTIAGPPLLHHVGLAPDLADGAGPVLQIFALSLLPILVADTGIFWLEAHGRPVRGAVCMWAANIVNLVLNLWLVPGDSGFPVDGAVASAWATFISRFALLAFVAWVILAWPEARALGVRAKPPRDAQASARLRRIGYAASLSYFVETAAFASMSIVAGWFGAISVATWAIVLNVAAIIFMGPLGLATSTGVLVGRAFGAHDRAGVRRAGLLGFGTTLALTLGICAVVALGNEAIASAYTRDPAVRAMTAAALLLSCLFFVADGLQVVGAQALRAQNDIWVPAATHFFSYIAVMIPCAYLFAVTMDGGVSGIVWAVIVASLVSAGLLLGRFAWMVRRA</sequence>
<feature type="transmembrane region" description="Helical" evidence="2">
    <location>
        <begin position="394"/>
        <end position="413"/>
    </location>
</feature>
<protein>
    <submittedName>
        <fullName evidence="3">MATE family efflux transporter</fullName>
    </submittedName>
</protein>
<evidence type="ECO:0000256" key="2">
    <source>
        <dbReference type="SAM" id="Phobius"/>
    </source>
</evidence>
<organism evidence="3 4">
    <name type="scientific">Glacieibacterium frigidum</name>
    <dbReference type="NCBI Taxonomy" id="2593303"/>
    <lineage>
        <taxon>Bacteria</taxon>
        <taxon>Pseudomonadati</taxon>
        <taxon>Pseudomonadota</taxon>
        <taxon>Alphaproteobacteria</taxon>
        <taxon>Sphingomonadales</taxon>
        <taxon>Sphingosinicellaceae</taxon>
        <taxon>Glacieibacterium</taxon>
    </lineage>
</organism>
<keyword evidence="2" id="KW-1133">Transmembrane helix</keyword>
<feature type="transmembrane region" description="Helical" evidence="2">
    <location>
        <begin position="245"/>
        <end position="263"/>
    </location>
</feature>
<feature type="transmembrane region" description="Helical" evidence="2">
    <location>
        <begin position="139"/>
        <end position="157"/>
    </location>
</feature>
<dbReference type="NCBIfam" id="TIGR00797">
    <property type="entry name" value="matE"/>
    <property type="match status" value="1"/>
</dbReference>
<dbReference type="GO" id="GO:0042910">
    <property type="term" value="F:xenobiotic transmembrane transporter activity"/>
    <property type="evidence" value="ECO:0007669"/>
    <property type="project" value="InterPro"/>
</dbReference>
<evidence type="ECO:0000313" key="4">
    <source>
        <dbReference type="Proteomes" id="UP000317894"/>
    </source>
</evidence>
<dbReference type="PANTHER" id="PTHR43298">
    <property type="entry name" value="MULTIDRUG RESISTANCE PROTEIN NORM-RELATED"/>
    <property type="match status" value="1"/>
</dbReference>
<keyword evidence="4" id="KW-1185">Reference proteome</keyword>
<dbReference type="AlphaFoldDB" id="A0A552U973"/>
<comment type="caution">
    <text evidence="3">The sequence shown here is derived from an EMBL/GenBank/DDBJ whole genome shotgun (WGS) entry which is preliminary data.</text>
</comment>
<feature type="transmembrane region" description="Helical" evidence="2">
    <location>
        <begin position="98"/>
        <end position="118"/>
    </location>
</feature>
<dbReference type="EMBL" id="VJWA01000002">
    <property type="protein sequence ID" value="TRW14760.1"/>
    <property type="molecule type" value="Genomic_DNA"/>
</dbReference>
<feature type="transmembrane region" description="Helical" evidence="2">
    <location>
        <begin position="57"/>
        <end position="78"/>
    </location>
</feature>
<dbReference type="GO" id="GO:0015297">
    <property type="term" value="F:antiporter activity"/>
    <property type="evidence" value="ECO:0007669"/>
    <property type="project" value="InterPro"/>
</dbReference>
<accession>A0A552U973</accession>
<dbReference type="PANTHER" id="PTHR43298:SF2">
    <property type="entry name" value="FMN_FAD EXPORTER YEEO-RELATED"/>
    <property type="match status" value="1"/>
</dbReference>
<feature type="transmembrane region" description="Helical" evidence="2">
    <location>
        <begin position="177"/>
        <end position="198"/>
    </location>
</feature>
<dbReference type="OrthoDB" id="9780160at2"/>
<dbReference type="GO" id="GO:0005886">
    <property type="term" value="C:plasma membrane"/>
    <property type="evidence" value="ECO:0007669"/>
    <property type="project" value="TreeGrafter"/>
</dbReference>
<evidence type="ECO:0000256" key="1">
    <source>
        <dbReference type="ARBA" id="ARBA00022448"/>
    </source>
</evidence>
<feature type="transmembrane region" description="Helical" evidence="2">
    <location>
        <begin position="434"/>
        <end position="456"/>
    </location>
</feature>
<dbReference type="Proteomes" id="UP000317894">
    <property type="component" value="Unassembled WGS sequence"/>
</dbReference>
<name>A0A552U973_9SPHN</name>
<keyword evidence="2" id="KW-0812">Transmembrane</keyword>
<dbReference type="InterPro" id="IPR002528">
    <property type="entry name" value="MATE_fam"/>
</dbReference>
<evidence type="ECO:0000313" key="3">
    <source>
        <dbReference type="EMBL" id="TRW14760.1"/>
    </source>
</evidence>